<keyword evidence="1" id="KW-0378">Hydrolase</keyword>
<organism evidence="1">
    <name type="scientific">human gut metagenome</name>
    <dbReference type="NCBI Taxonomy" id="408170"/>
    <lineage>
        <taxon>unclassified sequences</taxon>
        <taxon>metagenomes</taxon>
        <taxon>organismal metagenomes</taxon>
    </lineage>
</organism>
<reference evidence="1" key="1">
    <citation type="journal article" date="2013" name="Environ. Microbiol.">
        <title>Microbiota from the distal guts of lean and obese adolescents exhibit partial functional redundancy besides clear differences in community structure.</title>
        <authorList>
            <person name="Ferrer M."/>
            <person name="Ruiz A."/>
            <person name="Lanza F."/>
            <person name="Haange S.B."/>
            <person name="Oberbach A."/>
            <person name="Till H."/>
            <person name="Bargiela R."/>
            <person name="Campoy C."/>
            <person name="Segura M.T."/>
            <person name="Richter M."/>
            <person name="von Bergen M."/>
            <person name="Seifert J."/>
            <person name="Suarez A."/>
        </authorList>
    </citation>
    <scope>NUCLEOTIDE SEQUENCE</scope>
</reference>
<evidence type="ECO:0000313" key="1">
    <source>
        <dbReference type="EMBL" id="EKC71869.1"/>
    </source>
</evidence>
<proteinExistence type="predicted"/>
<dbReference type="GO" id="GO:0016798">
    <property type="term" value="F:hydrolase activity, acting on glycosyl bonds"/>
    <property type="evidence" value="ECO:0007669"/>
    <property type="project" value="UniProtKB-KW"/>
</dbReference>
<comment type="caution">
    <text evidence="1">The sequence shown here is derived from an EMBL/GenBank/DDBJ whole genome shotgun (WGS) entry which is preliminary data.</text>
</comment>
<gene>
    <name evidence="1" type="ORF">LEA_07034</name>
</gene>
<keyword evidence="1" id="KW-0326">Glycosidase</keyword>
<dbReference type="EMBL" id="AJWY01004619">
    <property type="protein sequence ID" value="EKC71869.1"/>
    <property type="molecule type" value="Genomic_DNA"/>
</dbReference>
<accession>K1TW51</accession>
<sequence>MSAIYEKDDPRALFEKAEYGHNETTYRSLYNNKYITENTCKCDSESTYRWFSQEIMKPQKHGDEVLYRTYFGKALGVDEKGKLTLVRQYGLTDDKLFCEEVISDGIVRAAELAKKADA</sequence>
<name>K1TW51_9ZZZZ</name>
<protein>
    <submittedName>
        <fullName evidence="1">Beta-glucosidase-related glycosidase</fullName>
    </submittedName>
</protein>
<feature type="non-terminal residue" evidence="1">
    <location>
        <position position="118"/>
    </location>
</feature>
<dbReference type="AlphaFoldDB" id="K1TW51"/>